<dbReference type="AlphaFoldDB" id="A0A820NDT0"/>
<reference evidence="1" key="1">
    <citation type="submission" date="2021-02" db="EMBL/GenBank/DDBJ databases">
        <authorList>
            <person name="Nowell W R."/>
        </authorList>
    </citation>
    <scope>NUCLEOTIDE SEQUENCE</scope>
</reference>
<accession>A0A820NDT0</accession>
<evidence type="ECO:0000313" key="1">
    <source>
        <dbReference type="EMBL" id="CAF4388832.1"/>
    </source>
</evidence>
<organism evidence="1 2">
    <name type="scientific">Rotaria sordida</name>
    <dbReference type="NCBI Taxonomy" id="392033"/>
    <lineage>
        <taxon>Eukaryota</taxon>
        <taxon>Metazoa</taxon>
        <taxon>Spiralia</taxon>
        <taxon>Gnathifera</taxon>
        <taxon>Rotifera</taxon>
        <taxon>Eurotatoria</taxon>
        <taxon>Bdelloidea</taxon>
        <taxon>Philodinida</taxon>
        <taxon>Philodinidae</taxon>
        <taxon>Rotaria</taxon>
    </lineage>
</organism>
<feature type="non-terminal residue" evidence="1">
    <location>
        <position position="1"/>
    </location>
</feature>
<dbReference type="Proteomes" id="UP000663836">
    <property type="component" value="Unassembled WGS sequence"/>
</dbReference>
<evidence type="ECO:0000313" key="2">
    <source>
        <dbReference type="Proteomes" id="UP000663836"/>
    </source>
</evidence>
<sequence length="69" mass="7968">IKERGYEIRKSSLYYRLMPNRALSHDGKKHVVTVPVRLRKLQGIQEPPKHEVTALLSSSRGLGIHFYPD</sequence>
<dbReference type="EMBL" id="CAJOBD010062945">
    <property type="protein sequence ID" value="CAF4388832.1"/>
    <property type="molecule type" value="Genomic_DNA"/>
</dbReference>
<proteinExistence type="predicted"/>
<gene>
    <name evidence="1" type="ORF">JBS370_LOCUS43087</name>
</gene>
<protein>
    <submittedName>
        <fullName evidence="1">Uncharacterized protein</fullName>
    </submittedName>
</protein>
<comment type="caution">
    <text evidence="1">The sequence shown here is derived from an EMBL/GenBank/DDBJ whole genome shotgun (WGS) entry which is preliminary data.</text>
</comment>
<name>A0A820NDT0_9BILA</name>